<dbReference type="Proteomes" id="UP000267798">
    <property type="component" value="Unassembled WGS sequence"/>
</dbReference>
<keyword evidence="2" id="KW-1185">Reference proteome</keyword>
<sequence>MSRDFVSRVLNDPYTFLSYDPYKKYNWSASTWQSIKASKISIGMDKTQVEFSWGRPNDISKLTSEKTTIEVWGYGSQYVAFTNGKVTQIYTL</sequence>
<gene>
    <name evidence="1" type="ORF">D3P09_15960</name>
</gene>
<accession>A0A3A6PFM5</accession>
<dbReference type="EMBL" id="QXQB01000003">
    <property type="protein sequence ID" value="RJX39000.1"/>
    <property type="molecule type" value="Genomic_DNA"/>
</dbReference>
<dbReference type="AlphaFoldDB" id="A0A3A6PFM5"/>
<evidence type="ECO:0000313" key="2">
    <source>
        <dbReference type="Proteomes" id="UP000267798"/>
    </source>
</evidence>
<comment type="caution">
    <text evidence="1">The sequence shown here is derived from an EMBL/GenBank/DDBJ whole genome shotgun (WGS) entry which is preliminary data.</text>
</comment>
<organism evidence="1 2">
    <name type="scientific">Paenibacillus pinisoli</name>
    <dbReference type="NCBI Taxonomy" id="1276110"/>
    <lineage>
        <taxon>Bacteria</taxon>
        <taxon>Bacillati</taxon>
        <taxon>Bacillota</taxon>
        <taxon>Bacilli</taxon>
        <taxon>Bacillales</taxon>
        <taxon>Paenibacillaceae</taxon>
        <taxon>Paenibacillus</taxon>
    </lineage>
</organism>
<reference evidence="1 2" key="1">
    <citation type="submission" date="2018-09" db="EMBL/GenBank/DDBJ databases">
        <title>Paenibacillus aracenensis nov. sp. isolated from a cave in southern Spain.</title>
        <authorList>
            <person name="Jurado V."/>
            <person name="Gutierrez-Patricio S."/>
            <person name="Gonzalez-Pimentel J.L."/>
            <person name="Miller A.Z."/>
            <person name="Laiz L."/>
            <person name="Saiz-Jimenez C."/>
        </authorList>
    </citation>
    <scope>NUCLEOTIDE SEQUENCE [LARGE SCALE GENOMIC DNA]</scope>
    <source>
        <strain evidence="1 2">JCM 19203</strain>
    </source>
</reference>
<proteinExistence type="predicted"/>
<protein>
    <submittedName>
        <fullName evidence="1">Uncharacterized protein</fullName>
    </submittedName>
</protein>
<name>A0A3A6PFM5_9BACL</name>
<evidence type="ECO:0000313" key="1">
    <source>
        <dbReference type="EMBL" id="RJX39000.1"/>
    </source>
</evidence>